<dbReference type="InterPro" id="IPR053958">
    <property type="entry name" value="HMGCR/SNAP/NPC1-like_SSD"/>
</dbReference>
<comment type="similarity">
    <text evidence="1">Belongs to the patched family.</text>
</comment>
<keyword evidence="3" id="KW-1133">Transmembrane helix</keyword>
<dbReference type="Pfam" id="PF12349">
    <property type="entry name" value="Sterol-sensing"/>
    <property type="match status" value="1"/>
</dbReference>
<feature type="transmembrane region" description="Helical" evidence="3">
    <location>
        <begin position="841"/>
        <end position="863"/>
    </location>
</feature>
<evidence type="ECO:0000256" key="2">
    <source>
        <dbReference type="SAM" id="MobiDB-lite"/>
    </source>
</evidence>
<feature type="region of interest" description="Disordered" evidence="2">
    <location>
        <begin position="527"/>
        <end position="574"/>
    </location>
</feature>
<evidence type="ECO:0000259" key="4">
    <source>
        <dbReference type="PROSITE" id="PS50156"/>
    </source>
</evidence>
<evidence type="ECO:0000256" key="3">
    <source>
        <dbReference type="SAM" id="Phobius"/>
    </source>
</evidence>
<comment type="caution">
    <text evidence="5">The sequence shown here is derived from an EMBL/GenBank/DDBJ whole genome shotgun (WGS) entry which is preliminary data.</text>
</comment>
<dbReference type="PANTHER" id="PTHR10796">
    <property type="entry name" value="PATCHED-RELATED"/>
    <property type="match status" value="1"/>
</dbReference>
<proteinExistence type="inferred from homology"/>
<dbReference type="EMBL" id="JANTQA010000036">
    <property type="protein sequence ID" value="KAJ3436284.1"/>
    <property type="molecule type" value="Genomic_DNA"/>
</dbReference>
<evidence type="ECO:0000313" key="5">
    <source>
        <dbReference type="EMBL" id="KAJ3436284.1"/>
    </source>
</evidence>
<dbReference type="SUPFAM" id="SSF82866">
    <property type="entry name" value="Multidrug efflux transporter AcrB transmembrane domain"/>
    <property type="match status" value="2"/>
</dbReference>
<feature type="domain" description="SSD" evidence="4">
    <location>
        <begin position="267"/>
        <end position="423"/>
    </location>
</feature>
<feature type="compositionally biased region" description="Basic residues" evidence="2">
    <location>
        <begin position="562"/>
        <end position="574"/>
    </location>
</feature>
<evidence type="ECO:0000256" key="1">
    <source>
        <dbReference type="ARBA" id="ARBA00005585"/>
    </source>
</evidence>
<feature type="transmembrane region" description="Helical" evidence="3">
    <location>
        <begin position="401"/>
        <end position="423"/>
    </location>
</feature>
<feature type="transmembrane region" description="Helical" evidence="3">
    <location>
        <begin position="326"/>
        <end position="347"/>
    </location>
</feature>
<dbReference type="InterPro" id="IPR000731">
    <property type="entry name" value="SSD"/>
</dbReference>
<dbReference type="GO" id="GO:0016020">
    <property type="term" value="C:membrane"/>
    <property type="evidence" value="ECO:0007669"/>
    <property type="project" value="TreeGrafter"/>
</dbReference>
<feature type="transmembrane region" description="Helical" evidence="3">
    <location>
        <begin position="869"/>
        <end position="894"/>
    </location>
</feature>
<feature type="transmembrane region" description="Helical" evidence="3">
    <location>
        <begin position="372"/>
        <end position="395"/>
    </location>
</feature>
<feature type="transmembrane region" description="Helical" evidence="3">
    <location>
        <begin position="810"/>
        <end position="834"/>
    </location>
</feature>
<feature type="transmembrane region" description="Helical" evidence="3">
    <location>
        <begin position="915"/>
        <end position="935"/>
    </location>
</feature>
<gene>
    <name evidence="5" type="ORF">M0812_18341</name>
</gene>
<name>A0AAV7Z9B4_9EUKA</name>
<dbReference type="PANTHER" id="PTHR10796:SF92">
    <property type="entry name" value="PATCHED-RELATED, ISOFORM A"/>
    <property type="match status" value="1"/>
</dbReference>
<feature type="transmembrane region" description="Helical" evidence="3">
    <location>
        <begin position="601"/>
        <end position="621"/>
    </location>
</feature>
<evidence type="ECO:0000313" key="6">
    <source>
        <dbReference type="Proteomes" id="UP001146793"/>
    </source>
</evidence>
<organism evidence="5 6">
    <name type="scientific">Anaeramoeba flamelloides</name>
    <dbReference type="NCBI Taxonomy" id="1746091"/>
    <lineage>
        <taxon>Eukaryota</taxon>
        <taxon>Metamonada</taxon>
        <taxon>Anaeramoebidae</taxon>
        <taxon>Anaeramoeba</taxon>
    </lineage>
</organism>
<dbReference type="AlphaFoldDB" id="A0AAV7Z9B4"/>
<reference evidence="5" key="1">
    <citation type="submission" date="2022-08" db="EMBL/GenBank/DDBJ databases">
        <title>Novel sulphate-reducing endosymbionts in the free-living metamonad Anaeramoeba.</title>
        <authorList>
            <person name="Jerlstrom-Hultqvist J."/>
            <person name="Cepicka I."/>
            <person name="Gallot-Lavallee L."/>
            <person name="Salas-Leiva D."/>
            <person name="Curtis B.A."/>
            <person name="Zahonova K."/>
            <person name="Pipaliya S."/>
            <person name="Dacks J."/>
            <person name="Roger A.J."/>
        </authorList>
    </citation>
    <scope>NUCLEOTIDE SEQUENCE</scope>
    <source>
        <strain evidence="5">Busselton2</strain>
    </source>
</reference>
<dbReference type="Proteomes" id="UP001146793">
    <property type="component" value="Unassembled WGS sequence"/>
</dbReference>
<feature type="transmembrane region" description="Helical" evidence="3">
    <location>
        <begin position="941"/>
        <end position="965"/>
    </location>
</feature>
<dbReference type="PROSITE" id="PS50156">
    <property type="entry name" value="SSD"/>
    <property type="match status" value="1"/>
</dbReference>
<dbReference type="Gene3D" id="1.20.1640.10">
    <property type="entry name" value="Multidrug efflux transporter AcrB transmembrane domain"/>
    <property type="match status" value="2"/>
</dbReference>
<keyword evidence="3" id="KW-0472">Membrane</keyword>
<protein>
    <submittedName>
        <fullName evidence="5">Patched domain-containing protein</fullName>
    </submittedName>
</protein>
<feature type="compositionally biased region" description="Basic and acidic residues" evidence="2">
    <location>
        <begin position="531"/>
        <end position="553"/>
    </location>
</feature>
<keyword evidence="3" id="KW-0812">Transmembrane</keyword>
<accession>A0AAV7Z9B4</accession>
<dbReference type="InterPro" id="IPR051697">
    <property type="entry name" value="Patched_domain-protein"/>
</dbReference>
<sequence length="1095" mass="125437">MKVLQRWLIVCQKIEDFLSFLVGKIAAKVYDHIKLTIIASLIMTIAFGYGVTQTLEDSDIRRLYVPQDSQLMRDENYWIKKWGSILPVETVFITSDPIGKNIIHEDPISQFFSIHKEVVRIKIEYNGKIYGLEDLCKRHPLTNKCVIAGILDYWNWNETYYTNDPLQQIKKGVNIENGLQVFPSMSYVGQNYNSNNEIISAPVILINYIMDDDKKLLKPLKKWELKMLDFLLEYKNTEMKKVSPKSTLTPYLSNSLNNEIEKSTGSDIQSVAIGYTIMMVVLCFSLGEIPSKFRTHPILSPLGILSTGMGIISGFGLGGYTVTTCSIVTILTFLVLAIGVDNLYIIVKNFDLSDLSDPPRDRVIKAMEKSTSIFLSTITTISVFIIGTTTPFLAIKYFCIYGTYCMIFVIINQITLFVAFLSIEAKRIASKRHPIFFYKYKNLKQSENPKVENESILQDEENVDILETNTIITFSSKNKSDDHSFKIDDLVVSNQDKINVSNGIDDLNNNDNQDNTELIGDVYQEDNINENSDHSDPEIGIDTKNENSKKMEYDNSQNNSLRNKKQRKKGKEIKKEKKLHLNKIQIFIQNKFCSFILNKKIRIIILILFSILFIVSIIFAVRVESGFDEAMVIPDDSYMKETIHLLRYYVQKKGPVFYLVIKEGTNYYDGNVKNELIKLIQNLENSGWVREKRVTSWYRDFIDYAKLQNSSVHLENGWPKSEEHFWEFLTTDFLQQPQYMAYNFDEHILLDPTAEKLSDKIIVSRFIYRALDILKVRNRIDYMLKLRDITTESPINCFIWNNLLFLVEQYIIIVPQTLTNIALSIFIVGCFTFFFLGHPKLLIIIIIVMVNIITNLFAFIHLYDLTIDAITMISLIMSVGFSIDYSAHVCHAYVTRSAKTREGRIIRALTEIGSSVFLGGITTFIGLLPVVFFANSDLFRVIVSLIYATIVLGLINCVFLLPVLLSIIGPNKFLEEYEKMDSKNENQEDNDSKNQLAGLKKKSKPYPSLINQKDIDVDQLDFSLEITGSDSSQSNDKKKTFSQWILSSSGSSNYEISNTNLAAKKNSSKKWLTASSLDSSDINALQFPYEIVKKN</sequence>